<evidence type="ECO:0000313" key="9">
    <source>
        <dbReference type="EMBL" id="MBB6678629.1"/>
    </source>
</evidence>
<feature type="transmembrane region" description="Helical" evidence="8">
    <location>
        <begin position="180"/>
        <end position="203"/>
    </location>
</feature>
<dbReference type="InterPro" id="IPR004761">
    <property type="entry name" value="Spore_GerAB"/>
</dbReference>
<feature type="transmembrane region" description="Helical" evidence="8">
    <location>
        <begin position="69"/>
        <end position="91"/>
    </location>
</feature>
<dbReference type="GO" id="GO:0016020">
    <property type="term" value="C:membrane"/>
    <property type="evidence" value="ECO:0007669"/>
    <property type="project" value="UniProtKB-SubCell"/>
</dbReference>
<keyword evidence="4" id="KW-0309">Germination</keyword>
<feature type="transmembrane region" description="Helical" evidence="8">
    <location>
        <begin position="330"/>
        <end position="351"/>
    </location>
</feature>
<feature type="transmembrane region" description="Helical" evidence="8">
    <location>
        <begin position="215"/>
        <end position="238"/>
    </location>
</feature>
<sequence length="361" mass="39466">MQKIVQYELAAGIFLVQVGSSPLFLLAKPAGRDAWMSVLLALLAGLLLLAAVTLPIYRREPDSSLAELLLAYLGKWLGGAVTAAYMVYFAYQSVRNVREFGDWMLMYLLPTTPLGFVALVMMAVSAFAVYKGPEVFFRVALLIAPGVTLMYGLLYGPIFFSDLFRPEELQPALEHGLRPVVMAALPTVVSFPFGEMVLFLMFLKYGGRSSLTSRTTLLTFLFAGLLIVAANVLLIGVLGPLADTSVIPLLQSAGLFKMVERLDPIVLLLLFVGVFMKQTAYYLAAVLCMAQLTGAKAHYFIVPVGALIYLGALGFRSYMQQVSVGFKYNLVYHFPIFEVAVPIVLLAVMLLRSPKASAMGE</sequence>
<feature type="transmembrane region" description="Helical" evidence="8">
    <location>
        <begin position="34"/>
        <end position="57"/>
    </location>
</feature>
<dbReference type="Pfam" id="PF03845">
    <property type="entry name" value="Spore_permease"/>
    <property type="match status" value="1"/>
</dbReference>
<keyword evidence="10" id="KW-1185">Reference proteome</keyword>
<evidence type="ECO:0000256" key="4">
    <source>
        <dbReference type="ARBA" id="ARBA00022544"/>
    </source>
</evidence>
<feature type="transmembrane region" description="Helical" evidence="8">
    <location>
        <begin position="265"/>
        <end position="287"/>
    </location>
</feature>
<feature type="transmembrane region" description="Helical" evidence="8">
    <location>
        <begin position="103"/>
        <end position="128"/>
    </location>
</feature>
<keyword evidence="3" id="KW-0813">Transport</keyword>
<keyword evidence="6 8" id="KW-1133">Transmembrane helix</keyword>
<protein>
    <submittedName>
        <fullName evidence="9">GerAB/ArcD/ProY family transporter</fullName>
    </submittedName>
</protein>
<evidence type="ECO:0000256" key="5">
    <source>
        <dbReference type="ARBA" id="ARBA00022692"/>
    </source>
</evidence>
<dbReference type="NCBIfam" id="TIGR00912">
    <property type="entry name" value="2A0309"/>
    <property type="match status" value="1"/>
</dbReference>
<gene>
    <name evidence="9" type="ORF">H4Q31_15165</name>
</gene>
<evidence type="ECO:0000256" key="1">
    <source>
        <dbReference type="ARBA" id="ARBA00004141"/>
    </source>
</evidence>
<keyword evidence="7 8" id="KW-0472">Membrane</keyword>
<feature type="transmembrane region" description="Helical" evidence="8">
    <location>
        <begin position="7"/>
        <end position="28"/>
    </location>
</feature>
<dbReference type="PANTHER" id="PTHR34975">
    <property type="entry name" value="SPORE GERMINATION PROTEIN A2"/>
    <property type="match status" value="1"/>
</dbReference>
<dbReference type="AlphaFoldDB" id="A0A841TF86"/>
<evidence type="ECO:0000256" key="6">
    <source>
        <dbReference type="ARBA" id="ARBA00022989"/>
    </source>
</evidence>
<dbReference type="GO" id="GO:0009847">
    <property type="term" value="P:spore germination"/>
    <property type="evidence" value="ECO:0007669"/>
    <property type="project" value="InterPro"/>
</dbReference>
<reference evidence="9 10" key="1">
    <citation type="submission" date="2020-08" db="EMBL/GenBank/DDBJ databases">
        <title>Cohnella phylogeny.</title>
        <authorList>
            <person name="Dunlap C."/>
        </authorList>
    </citation>
    <scope>NUCLEOTIDE SEQUENCE [LARGE SCALE GENOMIC DNA]</scope>
    <source>
        <strain evidence="9 10">DSM 103658</strain>
    </source>
</reference>
<comment type="caution">
    <text evidence="9">The sequence shown here is derived from an EMBL/GenBank/DDBJ whole genome shotgun (WGS) entry which is preliminary data.</text>
</comment>
<evidence type="ECO:0000256" key="7">
    <source>
        <dbReference type="ARBA" id="ARBA00023136"/>
    </source>
</evidence>
<evidence type="ECO:0000313" key="10">
    <source>
        <dbReference type="Proteomes" id="UP000574133"/>
    </source>
</evidence>
<accession>A0A841TF86</accession>
<dbReference type="RefSeq" id="WP_185179891.1">
    <property type="nucleotide sequence ID" value="NZ_CBCSEP010000006.1"/>
</dbReference>
<organism evidence="9 10">
    <name type="scientific">Cohnella lubricantis</name>
    <dbReference type="NCBI Taxonomy" id="2163172"/>
    <lineage>
        <taxon>Bacteria</taxon>
        <taxon>Bacillati</taxon>
        <taxon>Bacillota</taxon>
        <taxon>Bacilli</taxon>
        <taxon>Bacillales</taxon>
        <taxon>Paenibacillaceae</taxon>
        <taxon>Cohnella</taxon>
    </lineage>
</organism>
<feature type="transmembrane region" description="Helical" evidence="8">
    <location>
        <begin position="135"/>
        <end position="160"/>
    </location>
</feature>
<comment type="subcellular location">
    <subcellularLocation>
        <location evidence="1">Membrane</location>
        <topology evidence="1">Multi-pass membrane protein</topology>
    </subcellularLocation>
</comment>
<evidence type="ECO:0000256" key="2">
    <source>
        <dbReference type="ARBA" id="ARBA00007998"/>
    </source>
</evidence>
<dbReference type="PANTHER" id="PTHR34975:SF2">
    <property type="entry name" value="SPORE GERMINATION PROTEIN A2"/>
    <property type="match status" value="1"/>
</dbReference>
<dbReference type="Proteomes" id="UP000574133">
    <property type="component" value="Unassembled WGS sequence"/>
</dbReference>
<evidence type="ECO:0000256" key="3">
    <source>
        <dbReference type="ARBA" id="ARBA00022448"/>
    </source>
</evidence>
<comment type="similarity">
    <text evidence="2">Belongs to the amino acid-polyamine-organocation (APC) superfamily. Spore germination protein (SGP) (TC 2.A.3.9) family.</text>
</comment>
<feature type="transmembrane region" description="Helical" evidence="8">
    <location>
        <begin position="299"/>
        <end position="318"/>
    </location>
</feature>
<proteinExistence type="inferred from homology"/>
<dbReference type="EMBL" id="JACJVN010000057">
    <property type="protein sequence ID" value="MBB6678629.1"/>
    <property type="molecule type" value="Genomic_DNA"/>
</dbReference>
<name>A0A841TF86_9BACL</name>
<keyword evidence="5 8" id="KW-0812">Transmembrane</keyword>
<evidence type="ECO:0000256" key="8">
    <source>
        <dbReference type="SAM" id="Phobius"/>
    </source>
</evidence>